<reference evidence="8" key="1">
    <citation type="submission" date="2015-08" db="EMBL/GenBank/DDBJ databases">
        <title>Fjat-14210 dsm16467.</title>
        <authorList>
            <person name="Liu B."/>
            <person name="Wang J."/>
            <person name="Zhu Y."/>
            <person name="Liu G."/>
            <person name="Chen Q."/>
            <person name="Chen Z."/>
            <person name="Lan J."/>
            <person name="Che J."/>
            <person name="Ge C."/>
            <person name="Shi H."/>
            <person name="Pan Z."/>
            <person name="Liu X."/>
        </authorList>
    </citation>
    <scope>NUCLEOTIDE SEQUENCE [LARGE SCALE GENOMIC DNA]</scope>
    <source>
        <strain evidence="8">DSM 16467</strain>
    </source>
</reference>
<feature type="region of interest" description="Disordered" evidence="3">
    <location>
        <begin position="260"/>
        <end position="335"/>
    </location>
</feature>
<evidence type="ECO:0000256" key="3">
    <source>
        <dbReference type="SAM" id="MobiDB-lite"/>
    </source>
</evidence>
<dbReference type="CDD" id="cd12797">
    <property type="entry name" value="M23_peptidase"/>
    <property type="match status" value="1"/>
</dbReference>
<protein>
    <submittedName>
        <fullName evidence="7">Uncharacterized protein</fullName>
    </submittedName>
</protein>
<keyword evidence="1 4" id="KW-0732">Signal</keyword>
<dbReference type="Gene3D" id="2.70.70.10">
    <property type="entry name" value="Glucose Permease (Domain IIA)"/>
    <property type="match status" value="1"/>
</dbReference>
<accession>A0A0M0KFI0</accession>
<dbReference type="STRING" id="284581.AMD01_22065"/>
<proteinExistence type="predicted"/>
<evidence type="ECO:0000259" key="6">
    <source>
        <dbReference type="Pfam" id="PF24568"/>
    </source>
</evidence>
<dbReference type="PANTHER" id="PTHR21666:SF270">
    <property type="entry name" value="MUREIN HYDROLASE ACTIVATOR ENVC"/>
    <property type="match status" value="1"/>
</dbReference>
<feature type="domain" description="M23ase beta-sheet core" evidence="5">
    <location>
        <begin position="335"/>
        <end position="438"/>
    </location>
</feature>
<dbReference type="InterPro" id="IPR011055">
    <property type="entry name" value="Dup_hybrid_motif"/>
</dbReference>
<feature type="compositionally biased region" description="Basic and acidic residues" evidence="3">
    <location>
        <begin position="260"/>
        <end position="283"/>
    </location>
</feature>
<evidence type="ECO:0000256" key="1">
    <source>
        <dbReference type="ARBA" id="ARBA00022729"/>
    </source>
</evidence>
<keyword evidence="2" id="KW-0175">Coiled coil</keyword>
<dbReference type="RefSeq" id="WP_053403603.1">
    <property type="nucleotide sequence ID" value="NZ_LILC01000037.1"/>
</dbReference>
<dbReference type="AlphaFoldDB" id="A0A0M0KFI0"/>
<evidence type="ECO:0000259" key="5">
    <source>
        <dbReference type="Pfam" id="PF01551"/>
    </source>
</evidence>
<feature type="chain" id="PRO_5005602662" evidence="4">
    <location>
        <begin position="30"/>
        <end position="445"/>
    </location>
</feature>
<dbReference type="PATRIC" id="fig|284581.3.peg.3263"/>
<dbReference type="OrthoDB" id="9805070at2"/>
<dbReference type="Proteomes" id="UP000037558">
    <property type="component" value="Unassembled WGS sequence"/>
</dbReference>
<evidence type="ECO:0000256" key="4">
    <source>
        <dbReference type="SAM" id="SignalP"/>
    </source>
</evidence>
<dbReference type="Pfam" id="PF01551">
    <property type="entry name" value="Peptidase_M23"/>
    <property type="match status" value="1"/>
</dbReference>
<dbReference type="Pfam" id="PF24568">
    <property type="entry name" value="CC_PcsB"/>
    <property type="match status" value="1"/>
</dbReference>
<evidence type="ECO:0000313" key="7">
    <source>
        <dbReference type="EMBL" id="KOO37173.1"/>
    </source>
</evidence>
<feature type="coiled-coil region" evidence="2">
    <location>
        <begin position="31"/>
        <end position="121"/>
    </location>
</feature>
<feature type="domain" description="Peptidoglycan hydrolase PcsB coiled-coil" evidence="6">
    <location>
        <begin position="109"/>
        <end position="182"/>
    </location>
</feature>
<comment type="caution">
    <text evidence="7">The sequence shown here is derived from an EMBL/GenBank/DDBJ whole genome shotgun (WGS) entry which is preliminary data.</text>
</comment>
<dbReference type="Gene3D" id="6.10.250.3150">
    <property type="match status" value="1"/>
</dbReference>
<dbReference type="PANTHER" id="PTHR21666">
    <property type="entry name" value="PEPTIDASE-RELATED"/>
    <property type="match status" value="1"/>
</dbReference>
<sequence length="445" mass="49577">MKSRKLAVTTAVAIGLSGVFTFSGTNAYAAGQDLQNKINDVQGKRSNLQKDLKTHQDQIKSLQNQQSKLDKEIERLDKSVEETSDKVRAKRVELKETQDKINQLKKEVKILTERINKRTELLKDRARSFQQNGGSMDYLGVLLGAQSFSDFISRMNAVGTIVQADKDLLEQHEKDKKDREQKEAEVQKELEEVQATLTDLDHLRKKLQSEMDEKNKLMSSLKVSEVHEHTETLSLQDQDKLLADQETAYKNQLAAWEKKEAERKREEAKKQAAAELAKKEALKQHKAAARTPQAVEKVEEAPAPAAPTPATSAGNFTSPAAGPVTSEFGGRWGTHHDGVDIGKRASEVPILAAADGQVVRAYHSSSYGNCVFIVHSINGKMYTTVYAHMEKYLVSVGQSVSKGQQIGYMGSTGHSTGPHLHFELHEGPWNMSKSNAVDPRRYINF</sequence>
<evidence type="ECO:0000256" key="2">
    <source>
        <dbReference type="SAM" id="Coils"/>
    </source>
</evidence>
<dbReference type="SUPFAM" id="SSF51261">
    <property type="entry name" value="Duplicated hybrid motif"/>
    <property type="match status" value="1"/>
</dbReference>
<name>A0A0M0KFI0_9BACI</name>
<gene>
    <name evidence="7" type="ORF">AMD01_22065</name>
</gene>
<evidence type="ECO:0000313" key="8">
    <source>
        <dbReference type="Proteomes" id="UP000037558"/>
    </source>
</evidence>
<dbReference type="EMBL" id="LILC01000037">
    <property type="protein sequence ID" value="KOO37173.1"/>
    <property type="molecule type" value="Genomic_DNA"/>
</dbReference>
<organism evidence="7 8">
    <name type="scientific">Priestia koreensis</name>
    <dbReference type="NCBI Taxonomy" id="284581"/>
    <lineage>
        <taxon>Bacteria</taxon>
        <taxon>Bacillati</taxon>
        <taxon>Bacillota</taxon>
        <taxon>Bacilli</taxon>
        <taxon>Bacillales</taxon>
        <taxon>Bacillaceae</taxon>
        <taxon>Priestia</taxon>
    </lineage>
</organism>
<dbReference type="InterPro" id="IPR057309">
    <property type="entry name" value="PcsB_CC"/>
</dbReference>
<dbReference type="InterPro" id="IPR016047">
    <property type="entry name" value="M23ase_b-sheet_dom"/>
</dbReference>
<dbReference type="GO" id="GO:0004222">
    <property type="term" value="F:metalloendopeptidase activity"/>
    <property type="evidence" value="ECO:0007669"/>
    <property type="project" value="TreeGrafter"/>
</dbReference>
<dbReference type="InterPro" id="IPR050570">
    <property type="entry name" value="Cell_wall_metabolism_enzyme"/>
</dbReference>
<feature type="signal peptide" evidence="4">
    <location>
        <begin position="1"/>
        <end position="29"/>
    </location>
</feature>
<keyword evidence="8" id="KW-1185">Reference proteome</keyword>
<feature type="coiled-coil region" evidence="2">
    <location>
        <begin position="162"/>
        <end position="224"/>
    </location>
</feature>